<evidence type="ECO:0000313" key="9">
    <source>
        <dbReference type="EMBL" id="RIE00700.1"/>
    </source>
</evidence>
<dbReference type="InterPro" id="IPR037294">
    <property type="entry name" value="ABC_BtuC-like"/>
</dbReference>
<evidence type="ECO:0000256" key="6">
    <source>
        <dbReference type="ARBA" id="ARBA00022989"/>
    </source>
</evidence>
<keyword evidence="4" id="KW-1003">Cell membrane</keyword>
<evidence type="ECO:0000256" key="4">
    <source>
        <dbReference type="ARBA" id="ARBA00022475"/>
    </source>
</evidence>
<comment type="caution">
    <text evidence="9">The sequence shown here is derived from an EMBL/GenBank/DDBJ whole genome shotgun (WGS) entry which is preliminary data.</text>
</comment>
<keyword evidence="3" id="KW-0813">Transport</keyword>
<dbReference type="AlphaFoldDB" id="A0A398CDC7"/>
<dbReference type="InterPro" id="IPR000522">
    <property type="entry name" value="ABC_transptr_permease_BtuC"/>
</dbReference>
<feature type="transmembrane region" description="Helical" evidence="8">
    <location>
        <begin position="12"/>
        <end position="31"/>
    </location>
</feature>
<dbReference type="PANTHER" id="PTHR30472:SF24">
    <property type="entry name" value="FERRIC ENTEROBACTIN TRANSPORT SYSTEM PERMEASE PROTEIN FEPG"/>
    <property type="match status" value="1"/>
</dbReference>
<accession>A0A398CDC7</accession>
<evidence type="ECO:0000256" key="7">
    <source>
        <dbReference type="ARBA" id="ARBA00023136"/>
    </source>
</evidence>
<gene>
    <name evidence="9" type="ORF">D3H35_26230</name>
</gene>
<dbReference type="EMBL" id="QXJM01000048">
    <property type="protein sequence ID" value="RIE00700.1"/>
    <property type="molecule type" value="Genomic_DNA"/>
</dbReference>
<evidence type="ECO:0008006" key="11">
    <source>
        <dbReference type="Google" id="ProtNLM"/>
    </source>
</evidence>
<evidence type="ECO:0000256" key="2">
    <source>
        <dbReference type="ARBA" id="ARBA00007935"/>
    </source>
</evidence>
<protein>
    <recommendedName>
        <fullName evidence="11">Iron ABC transporter permease</fullName>
    </recommendedName>
</protein>
<evidence type="ECO:0000256" key="5">
    <source>
        <dbReference type="ARBA" id="ARBA00022692"/>
    </source>
</evidence>
<dbReference type="SUPFAM" id="SSF81345">
    <property type="entry name" value="ABC transporter involved in vitamin B12 uptake, BtuC"/>
    <property type="match status" value="1"/>
</dbReference>
<sequence>MIRNPMASPDVLGVTGGASSAAVCFLSYFAGTVSIRFLPVAAMLGAAIVTVALYSLAWKRGVTPLRLVLVGVGLSAILSGITDDDGAVQSEERGDQAYVWLTGSVYGRIGRTC</sequence>
<evidence type="ECO:0000313" key="10">
    <source>
        <dbReference type="Proteomes" id="UP000266340"/>
    </source>
</evidence>
<proteinExistence type="inferred from homology"/>
<dbReference type="PANTHER" id="PTHR30472">
    <property type="entry name" value="FERRIC ENTEROBACTIN TRANSPORT SYSTEM PERMEASE PROTEIN"/>
    <property type="match status" value="1"/>
</dbReference>
<dbReference type="GO" id="GO:0033214">
    <property type="term" value="P:siderophore-iron import into cell"/>
    <property type="evidence" value="ECO:0007669"/>
    <property type="project" value="TreeGrafter"/>
</dbReference>
<dbReference type="Gene3D" id="1.10.3470.10">
    <property type="entry name" value="ABC transporter involved in vitamin B12 uptake, BtuC"/>
    <property type="match status" value="1"/>
</dbReference>
<dbReference type="Pfam" id="PF01032">
    <property type="entry name" value="FecCD"/>
    <property type="match status" value="1"/>
</dbReference>
<evidence type="ECO:0000256" key="1">
    <source>
        <dbReference type="ARBA" id="ARBA00004651"/>
    </source>
</evidence>
<reference evidence="9 10" key="1">
    <citation type="submission" date="2018-09" db="EMBL/GenBank/DDBJ databases">
        <title>Cohnella cavernae sp. nov., isolated from a karst cave.</title>
        <authorList>
            <person name="Zhu H."/>
        </authorList>
    </citation>
    <scope>NUCLEOTIDE SEQUENCE [LARGE SCALE GENOMIC DNA]</scope>
    <source>
        <strain evidence="9 10">K2E09-144</strain>
    </source>
</reference>
<evidence type="ECO:0000256" key="3">
    <source>
        <dbReference type="ARBA" id="ARBA00022448"/>
    </source>
</evidence>
<dbReference type="Proteomes" id="UP000266340">
    <property type="component" value="Unassembled WGS sequence"/>
</dbReference>
<dbReference type="GO" id="GO:0005886">
    <property type="term" value="C:plasma membrane"/>
    <property type="evidence" value="ECO:0007669"/>
    <property type="project" value="UniProtKB-SubCell"/>
</dbReference>
<name>A0A398CDC7_9BACL</name>
<keyword evidence="6 8" id="KW-1133">Transmembrane helix</keyword>
<organism evidence="9 10">
    <name type="scientific">Cohnella faecalis</name>
    <dbReference type="NCBI Taxonomy" id="2315694"/>
    <lineage>
        <taxon>Bacteria</taxon>
        <taxon>Bacillati</taxon>
        <taxon>Bacillota</taxon>
        <taxon>Bacilli</taxon>
        <taxon>Bacillales</taxon>
        <taxon>Paenibacillaceae</taxon>
        <taxon>Cohnella</taxon>
    </lineage>
</organism>
<keyword evidence="5 8" id="KW-0812">Transmembrane</keyword>
<dbReference type="GO" id="GO:0022857">
    <property type="term" value="F:transmembrane transporter activity"/>
    <property type="evidence" value="ECO:0007669"/>
    <property type="project" value="InterPro"/>
</dbReference>
<comment type="subcellular location">
    <subcellularLocation>
        <location evidence="1">Cell membrane</location>
        <topology evidence="1">Multi-pass membrane protein</topology>
    </subcellularLocation>
</comment>
<feature type="transmembrane region" description="Helical" evidence="8">
    <location>
        <begin position="37"/>
        <end position="57"/>
    </location>
</feature>
<evidence type="ECO:0000256" key="8">
    <source>
        <dbReference type="SAM" id="Phobius"/>
    </source>
</evidence>
<keyword evidence="7 8" id="KW-0472">Membrane</keyword>
<comment type="similarity">
    <text evidence="2">Belongs to the binding-protein-dependent transport system permease family. FecCD subfamily.</text>
</comment>
<keyword evidence="10" id="KW-1185">Reference proteome</keyword>